<dbReference type="NCBIfam" id="TIGR00738">
    <property type="entry name" value="rrf2_super"/>
    <property type="match status" value="1"/>
</dbReference>
<dbReference type="eggNOG" id="COG1959">
    <property type="taxonomic scope" value="Bacteria"/>
</dbReference>
<keyword evidence="1" id="KW-0238">DNA-binding</keyword>
<dbReference type="InterPro" id="IPR000944">
    <property type="entry name" value="Tscrpt_reg_Rrf2"/>
</dbReference>
<dbReference type="PANTHER" id="PTHR33221:SF4">
    <property type="entry name" value="HTH-TYPE TRANSCRIPTIONAL REPRESSOR NSRR"/>
    <property type="match status" value="1"/>
</dbReference>
<dbReference type="Proteomes" id="UP000001982">
    <property type="component" value="Chromosome"/>
</dbReference>
<dbReference type="AlphaFoldDB" id="Q12HV1"/>
<dbReference type="GO" id="GO:0003700">
    <property type="term" value="F:DNA-binding transcription factor activity"/>
    <property type="evidence" value="ECO:0007669"/>
    <property type="project" value="TreeGrafter"/>
</dbReference>
<dbReference type="Pfam" id="PF02082">
    <property type="entry name" value="Rrf2"/>
    <property type="match status" value="1"/>
</dbReference>
<protein>
    <submittedName>
        <fullName evidence="2">Transcriptional regulator, BadM/Rrf2 family</fullName>
    </submittedName>
</protein>
<dbReference type="STRING" id="318161.Sden_3702"/>
<dbReference type="RefSeq" id="WP_011498113.1">
    <property type="nucleotide sequence ID" value="NC_007954.1"/>
</dbReference>
<proteinExistence type="predicted"/>
<name>Q12HV1_SHEDO</name>
<dbReference type="Gene3D" id="1.10.10.10">
    <property type="entry name" value="Winged helix-like DNA-binding domain superfamily/Winged helix DNA-binding domain"/>
    <property type="match status" value="1"/>
</dbReference>
<dbReference type="EMBL" id="CP000302">
    <property type="protein sequence ID" value="ABE56975.1"/>
    <property type="molecule type" value="Genomic_DNA"/>
</dbReference>
<dbReference type="InterPro" id="IPR036388">
    <property type="entry name" value="WH-like_DNA-bd_sf"/>
</dbReference>
<reference evidence="2 3" key="1">
    <citation type="submission" date="2006-03" db="EMBL/GenBank/DDBJ databases">
        <title>Complete sequence of Shewanella denitrificans OS217.</title>
        <authorList>
            <consortium name="US DOE Joint Genome Institute"/>
            <person name="Copeland A."/>
            <person name="Lucas S."/>
            <person name="Lapidus A."/>
            <person name="Barry K."/>
            <person name="Detter J.C."/>
            <person name="Glavina del Rio T."/>
            <person name="Hammon N."/>
            <person name="Israni S."/>
            <person name="Dalin E."/>
            <person name="Tice H."/>
            <person name="Pitluck S."/>
            <person name="Brettin T."/>
            <person name="Bruce D."/>
            <person name="Han C."/>
            <person name="Tapia R."/>
            <person name="Gilna P."/>
            <person name="Kiss H."/>
            <person name="Schmutz J."/>
            <person name="Larimer F."/>
            <person name="Land M."/>
            <person name="Hauser L."/>
            <person name="Kyrpides N."/>
            <person name="Lykidis A."/>
            <person name="Richardson P."/>
        </authorList>
    </citation>
    <scope>NUCLEOTIDE SEQUENCE [LARGE SCALE GENOMIC DNA]</scope>
    <source>
        <strain evidence="3">OS217 / ATCC BAA-1090 / DSM 15013</strain>
    </source>
</reference>
<evidence type="ECO:0000313" key="3">
    <source>
        <dbReference type="Proteomes" id="UP000001982"/>
    </source>
</evidence>
<dbReference type="InterPro" id="IPR030489">
    <property type="entry name" value="TR_Rrf2-type_CS"/>
</dbReference>
<keyword evidence="3" id="KW-1185">Reference proteome</keyword>
<dbReference type="InterPro" id="IPR036390">
    <property type="entry name" value="WH_DNA-bd_sf"/>
</dbReference>
<organism evidence="2 3">
    <name type="scientific">Shewanella denitrificans (strain OS217 / ATCC BAA-1090 / DSM 15013)</name>
    <dbReference type="NCBI Taxonomy" id="318161"/>
    <lineage>
        <taxon>Bacteria</taxon>
        <taxon>Pseudomonadati</taxon>
        <taxon>Pseudomonadota</taxon>
        <taxon>Gammaproteobacteria</taxon>
        <taxon>Alteromonadales</taxon>
        <taxon>Shewanellaceae</taxon>
        <taxon>Shewanella</taxon>
    </lineage>
</organism>
<dbReference type="DNASU" id="4020259"/>
<sequence length="151" mass="16844">MQLTRYTDYGIRILMYLAIQPERTELFRIGEITDVFDLSANHVAKIVNHLGKLGYLKTIRGKHGGFKLVTSASDINLGTLVRQLENSLVQVNCAEPYCRFTPVCNLKSMLAKALSAYLAVLDSYYLSDVIDNSDKLLESLADPTISILSLN</sequence>
<dbReference type="GO" id="GO:0005829">
    <property type="term" value="C:cytosol"/>
    <property type="evidence" value="ECO:0007669"/>
    <property type="project" value="TreeGrafter"/>
</dbReference>
<dbReference type="PANTHER" id="PTHR33221">
    <property type="entry name" value="WINGED HELIX-TURN-HELIX TRANSCRIPTIONAL REGULATOR, RRF2 FAMILY"/>
    <property type="match status" value="1"/>
</dbReference>
<dbReference type="OrthoDB" id="9795923at2"/>
<dbReference type="GO" id="GO:0003677">
    <property type="term" value="F:DNA binding"/>
    <property type="evidence" value="ECO:0007669"/>
    <property type="project" value="UniProtKB-KW"/>
</dbReference>
<dbReference type="SUPFAM" id="SSF46785">
    <property type="entry name" value="Winged helix' DNA-binding domain"/>
    <property type="match status" value="1"/>
</dbReference>
<evidence type="ECO:0000256" key="1">
    <source>
        <dbReference type="ARBA" id="ARBA00023125"/>
    </source>
</evidence>
<dbReference type="PROSITE" id="PS51197">
    <property type="entry name" value="HTH_RRF2_2"/>
    <property type="match status" value="1"/>
</dbReference>
<dbReference type="KEGG" id="sdn:Sden_3702"/>
<dbReference type="HOGENOM" id="CLU_107144_2_1_6"/>
<gene>
    <name evidence="2" type="ordered locus">Sden_3702</name>
</gene>
<evidence type="ECO:0000313" key="2">
    <source>
        <dbReference type="EMBL" id="ABE56975.1"/>
    </source>
</evidence>
<dbReference type="PROSITE" id="PS01332">
    <property type="entry name" value="HTH_RRF2_1"/>
    <property type="match status" value="1"/>
</dbReference>
<accession>Q12HV1</accession>